<evidence type="ECO:0000256" key="3">
    <source>
        <dbReference type="ARBA" id="ARBA00022801"/>
    </source>
</evidence>
<evidence type="ECO:0000259" key="5">
    <source>
        <dbReference type="SMART" id="SM00849"/>
    </source>
</evidence>
<name>A0A072PE16_9EURO</name>
<accession>A0A072PE16</accession>
<keyword evidence="4" id="KW-0862">Zinc</keyword>
<gene>
    <name evidence="6" type="ORF">A1O9_06240</name>
</gene>
<dbReference type="SUPFAM" id="SSF56281">
    <property type="entry name" value="Metallo-hydrolase/oxidoreductase"/>
    <property type="match status" value="1"/>
</dbReference>
<dbReference type="Gene3D" id="3.60.15.10">
    <property type="entry name" value="Ribonuclease Z/Hydroxyacylglutathione hydrolase-like"/>
    <property type="match status" value="1"/>
</dbReference>
<dbReference type="HOGENOM" id="CLU_030571_1_0_1"/>
<dbReference type="AlphaFoldDB" id="A0A072PE16"/>
<dbReference type="RefSeq" id="XP_013260904.1">
    <property type="nucleotide sequence ID" value="XM_013405450.1"/>
</dbReference>
<comment type="similarity">
    <text evidence="1">Belongs to the metallo-beta-lactamase superfamily.</text>
</comment>
<keyword evidence="3" id="KW-0378">Hydrolase</keyword>
<evidence type="ECO:0000256" key="4">
    <source>
        <dbReference type="ARBA" id="ARBA00022833"/>
    </source>
</evidence>
<keyword evidence="7" id="KW-1185">Reference proteome</keyword>
<evidence type="ECO:0000256" key="1">
    <source>
        <dbReference type="ARBA" id="ARBA00007749"/>
    </source>
</evidence>
<dbReference type="Proteomes" id="UP000027920">
    <property type="component" value="Unassembled WGS sequence"/>
</dbReference>
<dbReference type="CDD" id="cd07730">
    <property type="entry name" value="metallo-hydrolase-like_MBL-fold"/>
    <property type="match status" value="1"/>
</dbReference>
<sequence length="367" mass="41370">MTNQTSNFPIPAGEITVQIRIIDTTARIGKLPLTFLMKPALESLEFMPTLPSWSFLIEHPSGHKAVFDLGMPKNREKLAPQVADDERFNDWDIRTPKEVIDVLEENQVPGSHINTVIWSHWHWDHIGDPSRFPSTTDLIVGPGFMKNFYPGYPSKVDSPVRESDFRGRKVIEIGFEDSRRATTVGDFRAHDFFGDGSFYLLDTPGHAIGHMGGLARTTTNPDTFIFMGGDLCHHSGQIRPSRFLRIPAQLSESPFGVQTSRVGRSYEELLLSRTGSTETPFFVPTASQCVSEEDSSNTRRKVQKADAQENIWLVYAHDPSLSDVVDFFPSSANSWKEKNWRSKTMWSFLADFQVAIKDTTESVGEVE</sequence>
<evidence type="ECO:0000313" key="7">
    <source>
        <dbReference type="Proteomes" id="UP000027920"/>
    </source>
</evidence>
<dbReference type="GO" id="GO:0016787">
    <property type="term" value="F:hydrolase activity"/>
    <property type="evidence" value="ECO:0007669"/>
    <property type="project" value="UniProtKB-KW"/>
</dbReference>
<comment type="caution">
    <text evidence="6">The sequence shown here is derived from an EMBL/GenBank/DDBJ whole genome shotgun (WGS) entry which is preliminary data.</text>
</comment>
<dbReference type="OrthoDB" id="10250730at2759"/>
<organism evidence="6 7">
    <name type="scientific">Exophiala aquamarina CBS 119918</name>
    <dbReference type="NCBI Taxonomy" id="1182545"/>
    <lineage>
        <taxon>Eukaryota</taxon>
        <taxon>Fungi</taxon>
        <taxon>Dikarya</taxon>
        <taxon>Ascomycota</taxon>
        <taxon>Pezizomycotina</taxon>
        <taxon>Eurotiomycetes</taxon>
        <taxon>Chaetothyriomycetidae</taxon>
        <taxon>Chaetothyriales</taxon>
        <taxon>Herpotrichiellaceae</taxon>
        <taxon>Exophiala</taxon>
    </lineage>
</organism>
<dbReference type="InterPro" id="IPR051013">
    <property type="entry name" value="MBL_superfamily_lactonases"/>
</dbReference>
<dbReference type="EMBL" id="AMGV01000004">
    <property type="protein sequence ID" value="KEF58314.1"/>
    <property type="molecule type" value="Genomic_DNA"/>
</dbReference>
<evidence type="ECO:0000313" key="6">
    <source>
        <dbReference type="EMBL" id="KEF58314.1"/>
    </source>
</evidence>
<dbReference type="Pfam" id="PF00753">
    <property type="entry name" value="Lactamase_B"/>
    <property type="match status" value="1"/>
</dbReference>
<dbReference type="PANTHER" id="PTHR42978">
    <property type="entry name" value="QUORUM-QUENCHING LACTONASE YTNP-RELATED-RELATED"/>
    <property type="match status" value="1"/>
</dbReference>
<proteinExistence type="inferred from homology"/>
<dbReference type="STRING" id="1182545.A0A072PE16"/>
<dbReference type="InterPro" id="IPR001279">
    <property type="entry name" value="Metallo-B-lactamas"/>
</dbReference>
<reference evidence="6 7" key="1">
    <citation type="submission" date="2013-03" db="EMBL/GenBank/DDBJ databases">
        <title>The Genome Sequence of Exophiala aquamarina CBS 119918.</title>
        <authorList>
            <consortium name="The Broad Institute Genomics Platform"/>
            <person name="Cuomo C."/>
            <person name="de Hoog S."/>
            <person name="Gorbushina A."/>
            <person name="Walker B."/>
            <person name="Young S.K."/>
            <person name="Zeng Q."/>
            <person name="Gargeya S."/>
            <person name="Fitzgerald M."/>
            <person name="Haas B."/>
            <person name="Abouelleil A."/>
            <person name="Allen A.W."/>
            <person name="Alvarado L."/>
            <person name="Arachchi H.M."/>
            <person name="Berlin A.M."/>
            <person name="Chapman S.B."/>
            <person name="Gainer-Dewar J."/>
            <person name="Goldberg J."/>
            <person name="Griggs A."/>
            <person name="Gujja S."/>
            <person name="Hansen M."/>
            <person name="Howarth C."/>
            <person name="Imamovic A."/>
            <person name="Ireland A."/>
            <person name="Larimer J."/>
            <person name="McCowan C."/>
            <person name="Murphy C."/>
            <person name="Pearson M."/>
            <person name="Poon T.W."/>
            <person name="Priest M."/>
            <person name="Roberts A."/>
            <person name="Saif S."/>
            <person name="Shea T."/>
            <person name="Sisk P."/>
            <person name="Sykes S."/>
            <person name="Wortman J."/>
            <person name="Nusbaum C."/>
            <person name="Birren B."/>
        </authorList>
    </citation>
    <scope>NUCLEOTIDE SEQUENCE [LARGE SCALE GENOMIC DNA]</scope>
    <source>
        <strain evidence="6 7">CBS 119918</strain>
    </source>
</reference>
<protein>
    <recommendedName>
        <fullName evidence="5">Metallo-beta-lactamase domain-containing protein</fullName>
    </recommendedName>
</protein>
<dbReference type="InterPro" id="IPR036866">
    <property type="entry name" value="RibonucZ/Hydroxyglut_hydro"/>
</dbReference>
<feature type="domain" description="Metallo-beta-lactamase" evidence="5">
    <location>
        <begin position="51"/>
        <end position="273"/>
    </location>
</feature>
<keyword evidence="2" id="KW-0479">Metal-binding</keyword>
<dbReference type="VEuPathDB" id="FungiDB:A1O9_06240"/>
<evidence type="ECO:0000256" key="2">
    <source>
        <dbReference type="ARBA" id="ARBA00022723"/>
    </source>
</evidence>
<dbReference type="PANTHER" id="PTHR42978:SF5">
    <property type="entry name" value="METALLO-BETA-LACTAMASE DOMAIN-CONTAINING PROTEIN"/>
    <property type="match status" value="1"/>
</dbReference>
<dbReference type="GO" id="GO:0046872">
    <property type="term" value="F:metal ion binding"/>
    <property type="evidence" value="ECO:0007669"/>
    <property type="project" value="UniProtKB-KW"/>
</dbReference>
<dbReference type="SMART" id="SM00849">
    <property type="entry name" value="Lactamase_B"/>
    <property type="match status" value="1"/>
</dbReference>
<dbReference type="GeneID" id="25281157"/>